<comment type="caution">
    <text evidence="1">The sequence shown here is derived from an EMBL/GenBank/DDBJ whole genome shotgun (WGS) entry which is preliminary data.</text>
</comment>
<proteinExistence type="predicted"/>
<accession>A0AAV9RMM9</accession>
<evidence type="ECO:0000313" key="1">
    <source>
        <dbReference type="EMBL" id="KAK5610228.1"/>
    </source>
</evidence>
<keyword evidence="2" id="KW-1185">Reference proteome</keyword>
<sequence length="106" mass="11425">MEVDVLRSGSTGYLVSCAEPCIQREDVHYIPAQSKGVIPFGNLVLHSIPAMLKVFLLAKKPRVQALIETPLTLDMGGDGEFARVRGRYGRFASCAACPAAFGVQCI</sequence>
<dbReference type="EMBL" id="JAHHUM010001617">
    <property type="protein sequence ID" value="KAK5610228.1"/>
    <property type="molecule type" value="Genomic_DNA"/>
</dbReference>
<protein>
    <submittedName>
        <fullName evidence="1">Uncharacterized protein</fullName>
    </submittedName>
</protein>
<evidence type="ECO:0000313" key="2">
    <source>
        <dbReference type="Proteomes" id="UP001311232"/>
    </source>
</evidence>
<dbReference type="Proteomes" id="UP001311232">
    <property type="component" value="Unassembled WGS sequence"/>
</dbReference>
<gene>
    <name evidence="1" type="ORF">CRENBAI_008715</name>
</gene>
<dbReference type="AlphaFoldDB" id="A0AAV9RMM9"/>
<organism evidence="1 2">
    <name type="scientific">Crenichthys baileyi</name>
    <name type="common">White River springfish</name>
    <dbReference type="NCBI Taxonomy" id="28760"/>
    <lineage>
        <taxon>Eukaryota</taxon>
        <taxon>Metazoa</taxon>
        <taxon>Chordata</taxon>
        <taxon>Craniata</taxon>
        <taxon>Vertebrata</taxon>
        <taxon>Euteleostomi</taxon>
        <taxon>Actinopterygii</taxon>
        <taxon>Neopterygii</taxon>
        <taxon>Teleostei</taxon>
        <taxon>Neoteleostei</taxon>
        <taxon>Acanthomorphata</taxon>
        <taxon>Ovalentaria</taxon>
        <taxon>Atherinomorphae</taxon>
        <taxon>Cyprinodontiformes</taxon>
        <taxon>Goodeidae</taxon>
        <taxon>Crenichthys</taxon>
    </lineage>
</organism>
<reference evidence="1 2" key="1">
    <citation type="submission" date="2021-06" db="EMBL/GenBank/DDBJ databases">
        <authorList>
            <person name="Palmer J.M."/>
        </authorList>
    </citation>
    <scope>NUCLEOTIDE SEQUENCE [LARGE SCALE GENOMIC DNA]</scope>
    <source>
        <strain evidence="1 2">MEX-2019</strain>
        <tissue evidence="1">Muscle</tissue>
    </source>
</reference>
<name>A0AAV9RMM9_9TELE</name>